<keyword evidence="1" id="KW-0472">Membrane</keyword>
<dbReference type="AlphaFoldDB" id="K6WCS6"/>
<dbReference type="STRING" id="1184609.KILIM_056_00090"/>
<dbReference type="eggNOG" id="ENOG5032RGX">
    <property type="taxonomic scope" value="Bacteria"/>
</dbReference>
<gene>
    <name evidence="2" type="ORF">KILIM_056_00090</name>
</gene>
<dbReference type="Proteomes" id="UP000008366">
    <property type="component" value="Unassembled WGS sequence"/>
</dbReference>
<evidence type="ECO:0000313" key="2">
    <source>
        <dbReference type="EMBL" id="GAB97085.1"/>
    </source>
</evidence>
<keyword evidence="3" id="KW-1185">Reference proteome</keyword>
<evidence type="ECO:0000256" key="1">
    <source>
        <dbReference type="SAM" id="Phobius"/>
    </source>
</evidence>
<evidence type="ECO:0000313" key="3">
    <source>
        <dbReference type="Proteomes" id="UP000008366"/>
    </source>
</evidence>
<feature type="transmembrane region" description="Helical" evidence="1">
    <location>
        <begin position="206"/>
        <end position="226"/>
    </location>
</feature>
<comment type="caution">
    <text evidence="2">The sequence shown here is derived from an EMBL/GenBank/DDBJ whole genome shotgun (WGS) entry which is preliminary data.</text>
</comment>
<dbReference type="EMBL" id="BAHD01000056">
    <property type="protein sequence ID" value="GAB97085.1"/>
    <property type="molecule type" value="Genomic_DNA"/>
</dbReference>
<organism evidence="2 3">
    <name type="scientific">Kineosphaera limosa NBRC 100340</name>
    <dbReference type="NCBI Taxonomy" id="1184609"/>
    <lineage>
        <taxon>Bacteria</taxon>
        <taxon>Bacillati</taxon>
        <taxon>Actinomycetota</taxon>
        <taxon>Actinomycetes</taxon>
        <taxon>Micrococcales</taxon>
        <taxon>Dermatophilaceae</taxon>
        <taxon>Kineosphaera</taxon>
    </lineage>
</organism>
<feature type="transmembrane region" description="Helical" evidence="1">
    <location>
        <begin position="105"/>
        <end position="126"/>
    </location>
</feature>
<proteinExistence type="predicted"/>
<feature type="transmembrane region" description="Helical" evidence="1">
    <location>
        <begin position="80"/>
        <end position="99"/>
    </location>
</feature>
<feature type="transmembrane region" description="Helical" evidence="1">
    <location>
        <begin position="174"/>
        <end position="194"/>
    </location>
</feature>
<feature type="transmembrane region" description="Helical" evidence="1">
    <location>
        <begin position="263"/>
        <end position="282"/>
    </location>
</feature>
<feature type="transmembrane region" description="Helical" evidence="1">
    <location>
        <begin position="352"/>
        <end position="372"/>
    </location>
</feature>
<sequence length="440" mass="47630">MTSSATSSGSAAATALPAARRYASRLSDPVTWVTWMFVVNFLVQRISLPGLSIPLTVPLIVLFLLAGWRMGVLAIEPRRTFLWLVAAGASAFVVLPQTLLVNNLYISVNSWLFWIVFWFPACFMFVDRSRATFQRVMASVANVGVWLGGVSTAFLAVQFVGIPYRDIVADVVPARFLVSGFNTAYPFFYGSPLIKSNGWLALEPSFMSFTLGLCVMAGLLSGARVWKVAVAGVGMLCTVAGSGFAIVLVGVLVMLLNRQFHLLRFYLIPGLLLAAITIPTSMGQQLIARLGEGQSSNTSTALRTVEPYLYLVPKWIESFPRVLFGGGAGSSRELTGGAGVDGLIVPTIGKVFYDYGLFAGALLLFVVLACFVRTPEPAIGYAVLASMLIIQPPAQPLVVPAFLLSTLFAPVAWRDSRLDPLAGRVRRLRHLGRARVRRAS</sequence>
<feature type="transmembrane region" description="Helical" evidence="1">
    <location>
        <begin position="232"/>
        <end position="256"/>
    </location>
</feature>
<accession>K6WCS6</accession>
<reference evidence="2 3" key="1">
    <citation type="submission" date="2012-08" db="EMBL/GenBank/DDBJ databases">
        <title>Whole genome shotgun sequence of Kineosphaera limosa NBRC 100340.</title>
        <authorList>
            <person name="Yoshida I."/>
            <person name="Isaki S."/>
            <person name="Hosoyama A."/>
            <person name="Tsuchikane K."/>
            <person name="Katsumata H."/>
            <person name="Ando Y."/>
            <person name="Ohji S."/>
            <person name="Hamada M."/>
            <person name="Tamura T."/>
            <person name="Yamazoe A."/>
            <person name="Yamazaki S."/>
            <person name="Fujita N."/>
        </authorList>
    </citation>
    <scope>NUCLEOTIDE SEQUENCE [LARGE SCALE GENOMIC DNA]</scope>
    <source>
        <strain evidence="2 3">NBRC 100340</strain>
    </source>
</reference>
<keyword evidence="1" id="KW-0812">Transmembrane</keyword>
<protein>
    <submittedName>
        <fullName evidence="2">Uncharacterized protein</fullName>
    </submittedName>
</protein>
<keyword evidence="1" id="KW-1133">Transmembrane helix</keyword>
<feature type="transmembrane region" description="Helical" evidence="1">
    <location>
        <begin position="47"/>
        <end position="68"/>
    </location>
</feature>
<feature type="transmembrane region" description="Helical" evidence="1">
    <location>
        <begin position="138"/>
        <end position="162"/>
    </location>
</feature>
<dbReference type="OrthoDB" id="5187529at2"/>
<name>K6WCS6_9MICO</name>
<dbReference type="RefSeq" id="WP_006593617.1">
    <property type="nucleotide sequence ID" value="NZ_BAHD01000056.1"/>
</dbReference>